<dbReference type="PANTHER" id="PTHR11950">
    <property type="entry name" value="RUNT RELATED"/>
    <property type="match status" value="1"/>
</dbReference>
<evidence type="ECO:0000256" key="2">
    <source>
        <dbReference type="ARBA" id="ARBA00023015"/>
    </source>
</evidence>
<dbReference type="InterPro" id="IPR008967">
    <property type="entry name" value="p53-like_TF_DNA-bd_sf"/>
</dbReference>
<dbReference type="GO" id="GO:0005524">
    <property type="term" value="F:ATP binding"/>
    <property type="evidence" value="ECO:0007669"/>
    <property type="project" value="InterPro"/>
</dbReference>
<dbReference type="PANTHER" id="PTHR11950:SF49">
    <property type="entry name" value="PROTEIN LOZENGE"/>
    <property type="match status" value="1"/>
</dbReference>
<evidence type="ECO:0000313" key="6">
    <source>
        <dbReference type="EMBL" id="KYM79107.1"/>
    </source>
</evidence>
<dbReference type="GO" id="GO:0000978">
    <property type="term" value="F:RNA polymerase II cis-regulatory region sequence-specific DNA binding"/>
    <property type="evidence" value="ECO:0007669"/>
    <property type="project" value="TreeGrafter"/>
</dbReference>
<comment type="subcellular location">
    <subcellularLocation>
        <location evidence="1">Nucleus</location>
    </subcellularLocation>
</comment>
<evidence type="ECO:0000256" key="4">
    <source>
        <dbReference type="ARBA" id="ARBA00023242"/>
    </source>
</evidence>
<dbReference type="Pfam" id="PF00853">
    <property type="entry name" value="Runt"/>
    <property type="match status" value="1"/>
</dbReference>
<keyword evidence="4" id="KW-0539">Nucleus</keyword>
<dbReference type="EMBL" id="KQ976619">
    <property type="protein sequence ID" value="KYM79107.1"/>
    <property type="molecule type" value="Genomic_DNA"/>
</dbReference>
<evidence type="ECO:0000259" key="5">
    <source>
        <dbReference type="PROSITE" id="PS51062"/>
    </source>
</evidence>
<proteinExistence type="predicted"/>
<dbReference type="InterPro" id="IPR000040">
    <property type="entry name" value="AML1_Runt"/>
</dbReference>
<evidence type="ECO:0000256" key="1">
    <source>
        <dbReference type="ARBA" id="ARBA00004123"/>
    </source>
</evidence>
<dbReference type="AlphaFoldDB" id="A0A151I0M7"/>
<evidence type="ECO:0000313" key="7">
    <source>
        <dbReference type="Proteomes" id="UP000078540"/>
    </source>
</evidence>
<dbReference type="GO" id="GO:0000981">
    <property type="term" value="F:DNA-binding transcription factor activity, RNA polymerase II-specific"/>
    <property type="evidence" value="ECO:0007669"/>
    <property type="project" value="TreeGrafter"/>
</dbReference>
<feature type="domain" description="Runt" evidence="5">
    <location>
        <begin position="147"/>
        <end position="239"/>
    </location>
</feature>
<accession>A0A151I0M7</accession>
<reference evidence="6 7" key="1">
    <citation type="submission" date="2015-09" db="EMBL/GenBank/DDBJ databases">
        <title>Atta colombica WGS genome.</title>
        <authorList>
            <person name="Nygaard S."/>
            <person name="Hu H."/>
            <person name="Boomsma J."/>
            <person name="Zhang G."/>
        </authorList>
    </citation>
    <scope>NUCLEOTIDE SEQUENCE [LARGE SCALE GENOMIC DNA]</scope>
    <source>
        <strain evidence="6">Treedump-2</strain>
        <tissue evidence="6">Whole body</tissue>
    </source>
</reference>
<dbReference type="PRINTS" id="PR00967">
    <property type="entry name" value="ONCOGENEAML1"/>
</dbReference>
<sequence>MYFELPVYLIARRAKSATVHYKTELKTAAASIKDQDWNAIPPSRHDEVASVCEVSEITTFQPRGACLGDEGRLLADGMHLPVGSVGCGENYGTVGSHEGAGPCGPSLAPLQGVNSRYHQVDDADAGGGGGEMSESAAVGELWWTERLVGEAQAEHPGELVRTGSPYFLCSQLPTHWRSNKTLPVAFKVVALGEVGDGTLVTVRAGNDENCCAELRNSTALMKNQVAKFNDLRFVGRSGRVQWRVAFNKRRRMFVKEVYRHSNYPSNTETIYRTFDHEVREKSAALYTRTGKSACRDFQPSKITVIVIIIIVPPSSIPMCPHSRVPALLPPPESLLDVCRKPQPSIRNNWPLIRNHPTDIDGYRRRR</sequence>
<dbReference type="InterPro" id="IPR012346">
    <property type="entry name" value="p53/RUNT-type_TF_DNA-bd_sf"/>
</dbReference>
<organism evidence="6 7">
    <name type="scientific">Atta colombica</name>
    <dbReference type="NCBI Taxonomy" id="520822"/>
    <lineage>
        <taxon>Eukaryota</taxon>
        <taxon>Metazoa</taxon>
        <taxon>Ecdysozoa</taxon>
        <taxon>Arthropoda</taxon>
        <taxon>Hexapoda</taxon>
        <taxon>Insecta</taxon>
        <taxon>Pterygota</taxon>
        <taxon>Neoptera</taxon>
        <taxon>Endopterygota</taxon>
        <taxon>Hymenoptera</taxon>
        <taxon>Apocrita</taxon>
        <taxon>Aculeata</taxon>
        <taxon>Formicoidea</taxon>
        <taxon>Formicidae</taxon>
        <taxon>Myrmicinae</taxon>
        <taxon>Atta</taxon>
    </lineage>
</organism>
<dbReference type="STRING" id="520822.A0A151I0M7"/>
<protein>
    <submittedName>
        <fullName evidence="6">Protein lozenge</fullName>
    </submittedName>
</protein>
<keyword evidence="3" id="KW-0804">Transcription</keyword>
<dbReference type="SUPFAM" id="SSF49417">
    <property type="entry name" value="p53-like transcription factors"/>
    <property type="match status" value="1"/>
</dbReference>
<dbReference type="InterPro" id="IPR013524">
    <property type="entry name" value="Runt_dom"/>
</dbReference>
<evidence type="ECO:0000256" key="3">
    <source>
        <dbReference type="ARBA" id="ARBA00023163"/>
    </source>
</evidence>
<dbReference type="GO" id="GO:0005634">
    <property type="term" value="C:nucleus"/>
    <property type="evidence" value="ECO:0007669"/>
    <property type="project" value="UniProtKB-SubCell"/>
</dbReference>
<keyword evidence="7" id="KW-1185">Reference proteome</keyword>
<keyword evidence="2" id="KW-0805">Transcription regulation</keyword>
<dbReference type="Proteomes" id="UP000078540">
    <property type="component" value="Unassembled WGS sequence"/>
</dbReference>
<name>A0A151I0M7_9HYME</name>
<dbReference type="PROSITE" id="PS51062">
    <property type="entry name" value="RUNT"/>
    <property type="match status" value="1"/>
</dbReference>
<gene>
    <name evidence="6" type="ORF">ALC53_10444</name>
</gene>
<dbReference type="Gene3D" id="2.60.40.720">
    <property type="match status" value="1"/>
</dbReference>